<comment type="caution">
    <text evidence="1">The sequence shown here is derived from an EMBL/GenBank/DDBJ whole genome shotgun (WGS) entry which is preliminary data.</text>
</comment>
<proteinExistence type="predicted"/>
<gene>
    <name evidence="1" type="ORF">S03H2_00108</name>
</gene>
<sequence length="113" mass="12753">MPWVSVEKKVIGTVELREEGVPPVVPPVVPPSPIIASFIDEHRKLKAIIDKHGTRGECVTRGTMESEGEVMGERMDMHIQKFKEHDVFESITEEGFCGKEALKRLKTKLEVEL</sequence>
<organism evidence="1">
    <name type="scientific">marine sediment metagenome</name>
    <dbReference type="NCBI Taxonomy" id="412755"/>
    <lineage>
        <taxon>unclassified sequences</taxon>
        <taxon>metagenomes</taxon>
        <taxon>ecological metagenomes</taxon>
    </lineage>
</organism>
<protein>
    <submittedName>
        <fullName evidence="1">Uncharacterized protein</fullName>
    </submittedName>
</protein>
<dbReference type="AlphaFoldDB" id="X1DY69"/>
<name>X1DY69_9ZZZZ</name>
<reference evidence="1" key="1">
    <citation type="journal article" date="2014" name="Front. Microbiol.">
        <title>High frequency of phylogenetically diverse reductive dehalogenase-homologous genes in deep subseafloor sedimentary metagenomes.</title>
        <authorList>
            <person name="Kawai M."/>
            <person name="Futagami T."/>
            <person name="Toyoda A."/>
            <person name="Takaki Y."/>
            <person name="Nishi S."/>
            <person name="Hori S."/>
            <person name="Arai W."/>
            <person name="Tsubouchi T."/>
            <person name="Morono Y."/>
            <person name="Uchiyama I."/>
            <person name="Ito T."/>
            <person name="Fujiyama A."/>
            <person name="Inagaki F."/>
            <person name="Takami H."/>
        </authorList>
    </citation>
    <scope>NUCLEOTIDE SEQUENCE</scope>
    <source>
        <strain evidence="1">Expedition CK06-06</strain>
    </source>
</reference>
<accession>X1DY69</accession>
<dbReference type="EMBL" id="BARU01000008">
    <property type="protein sequence ID" value="GAH25227.1"/>
    <property type="molecule type" value="Genomic_DNA"/>
</dbReference>
<evidence type="ECO:0000313" key="1">
    <source>
        <dbReference type="EMBL" id="GAH25227.1"/>
    </source>
</evidence>